<proteinExistence type="predicted"/>
<name>A0A9N8LSL0_9BASI</name>
<sequence length="331" mass="36457">MDETGVQHGVANKRFHHVVGAQGRKDAPAARKDGSQELTTVLECIGAGGAALPPAYVFKGKQTDLTLLCEEELGGSITSSESGWTNTAIAHEWFKKVFLPESEELSGKEVHRLLIMDGHTSHFTLEMMKLAKQHNVHVLSLPSHSTHGLALLDRACFGPLKTAWAEEQRKEMMMTNVVRREDVIRLYQHARKKGLSEAYIRSAYRATGIWPLTGIAAIPKAMFAPPPRNEQEMTEERNKAYMSSQLAQSLWDLSGKQRSDTARQQLVTAARTLQGASAVDSLFGDLTNRLRMHAVGSGNEGQATCISGSTSRLRKSETVDFRRGHCCYIGG</sequence>
<feature type="domain" description="DDE-1" evidence="1">
    <location>
        <begin position="36"/>
        <end position="203"/>
    </location>
</feature>
<gene>
    <name evidence="2" type="ORF">JKILLFL_G9728</name>
</gene>
<dbReference type="EMBL" id="CAJHJF010003729">
    <property type="protein sequence ID" value="CAD6937595.1"/>
    <property type="molecule type" value="Genomic_DNA"/>
</dbReference>
<dbReference type="PANTHER" id="PTHR19303">
    <property type="entry name" value="TRANSPOSON"/>
    <property type="match status" value="1"/>
</dbReference>
<dbReference type="Proteomes" id="UP000836404">
    <property type="component" value="Unassembled WGS sequence"/>
</dbReference>
<reference evidence="2 3" key="1">
    <citation type="submission" date="2020-10" db="EMBL/GenBank/DDBJ databases">
        <authorList>
            <person name="Sedaghatjoo S."/>
        </authorList>
    </citation>
    <scope>NUCLEOTIDE SEQUENCE [LARGE SCALE GENOMIC DNA]</scope>
    <source>
        <strain evidence="2 3">LLFL</strain>
    </source>
</reference>
<organism evidence="2 3">
    <name type="scientific">Tilletia laevis</name>
    <dbReference type="NCBI Taxonomy" id="157183"/>
    <lineage>
        <taxon>Eukaryota</taxon>
        <taxon>Fungi</taxon>
        <taxon>Dikarya</taxon>
        <taxon>Basidiomycota</taxon>
        <taxon>Ustilaginomycotina</taxon>
        <taxon>Exobasidiomycetes</taxon>
        <taxon>Tilletiales</taxon>
        <taxon>Tilletiaceae</taxon>
        <taxon>Tilletia</taxon>
    </lineage>
</organism>
<evidence type="ECO:0000259" key="1">
    <source>
        <dbReference type="Pfam" id="PF03184"/>
    </source>
</evidence>
<evidence type="ECO:0000313" key="3">
    <source>
        <dbReference type="Proteomes" id="UP000836404"/>
    </source>
</evidence>
<accession>A0A9N8LSL0</accession>
<dbReference type="InterPro" id="IPR050863">
    <property type="entry name" value="CenT-Element_Derived"/>
</dbReference>
<dbReference type="InterPro" id="IPR004875">
    <property type="entry name" value="DDE_SF_endonuclease_dom"/>
</dbReference>
<keyword evidence="3" id="KW-1185">Reference proteome</keyword>
<dbReference type="AlphaFoldDB" id="A0A9N8LSL0"/>
<dbReference type="Pfam" id="PF03184">
    <property type="entry name" value="DDE_1"/>
    <property type="match status" value="1"/>
</dbReference>
<comment type="caution">
    <text evidence="2">The sequence shown here is derived from an EMBL/GenBank/DDBJ whole genome shotgun (WGS) entry which is preliminary data.</text>
</comment>
<dbReference type="InterPro" id="IPR036397">
    <property type="entry name" value="RNaseH_sf"/>
</dbReference>
<evidence type="ECO:0000313" key="2">
    <source>
        <dbReference type="EMBL" id="CAD6937595.1"/>
    </source>
</evidence>
<dbReference type="GO" id="GO:0003677">
    <property type="term" value="F:DNA binding"/>
    <property type="evidence" value="ECO:0007669"/>
    <property type="project" value="TreeGrafter"/>
</dbReference>
<protein>
    <recommendedName>
        <fullName evidence="1">DDE-1 domain-containing protein</fullName>
    </recommendedName>
</protein>
<dbReference type="GO" id="GO:0005634">
    <property type="term" value="C:nucleus"/>
    <property type="evidence" value="ECO:0007669"/>
    <property type="project" value="TreeGrafter"/>
</dbReference>
<dbReference type="Gene3D" id="3.30.420.10">
    <property type="entry name" value="Ribonuclease H-like superfamily/Ribonuclease H"/>
    <property type="match status" value="1"/>
</dbReference>
<dbReference type="PANTHER" id="PTHR19303:SF74">
    <property type="entry name" value="POGO TRANSPOSABLE ELEMENT WITH KRAB DOMAIN"/>
    <property type="match status" value="1"/>
</dbReference>